<comment type="caution">
    <text evidence="1">The sequence shown here is derived from an EMBL/GenBank/DDBJ whole genome shotgun (WGS) entry which is preliminary data.</text>
</comment>
<reference evidence="1 2" key="1">
    <citation type="submission" date="2019-02" db="EMBL/GenBank/DDBJ databases">
        <title>Sequencing the genomes of 1000 actinobacteria strains.</title>
        <authorList>
            <person name="Klenk H.-P."/>
        </authorList>
    </citation>
    <scope>NUCLEOTIDE SEQUENCE [LARGE SCALE GENOMIC DNA]</scope>
    <source>
        <strain evidence="1 2">DSM 45612</strain>
    </source>
</reference>
<dbReference type="EMBL" id="SHLD01000001">
    <property type="protein sequence ID" value="RZU73844.1"/>
    <property type="molecule type" value="Genomic_DNA"/>
</dbReference>
<evidence type="ECO:0008006" key="3">
    <source>
        <dbReference type="Google" id="ProtNLM"/>
    </source>
</evidence>
<sequence>MAGDLVAARARQDQALELAVGSQDAPVVGAVLVGVADLALRLGRPAAAARLLGAATGVRGGPDHSVLDRPRVEAAARDALGEEAFAEAYAGGLGYRLETAAEAVRVTLDA</sequence>
<gene>
    <name evidence="1" type="ORF">EV384_2273</name>
</gene>
<evidence type="ECO:0000313" key="2">
    <source>
        <dbReference type="Proteomes" id="UP000294114"/>
    </source>
</evidence>
<keyword evidence="2" id="KW-1185">Reference proteome</keyword>
<evidence type="ECO:0000313" key="1">
    <source>
        <dbReference type="EMBL" id="RZU73844.1"/>
    </source>
</evidence>
<accession>A0A4Q8B826</accession>
<dbReference type="RefSeq" id="WP_165439918.1">
    <property type="nucleotide sequence ID" value="NZ_SHLD01000001.1"/>
</dbReference>
<dbReference type="AlphaFoldDB" id="A0A4Q8B826"/>
<protein>
    <recommendedName>
        <fullName evidence="3">Tetratricopeptide repeat protein</fullName>
    </recommendedName>
</protein>
<proteinExistence type="predicted"/>
<name>A0A4Q8B826_9ACTN</name>
<dbReference type="Proteomes" id="UP000294114">
    <property type="component" value="Unassembled WGS sequence"/>
</dbReference>
<organism evidence="1 2">
    <name type="scientific">Micromonospora kangleipakensis</name>
    <dbReference type="NCBI Taxonomy" id="1077942"/>
    <lineage>
        <taxon>Bacteria</taxon>
        <taxon>Bacillati</taxon>
        <taxon>Actinomycetota</taxon>
        <taxon>Actinomycetes</taxon>
        <taxon>Micromonosporales</taxon>
        <taxon>Micromonosporaceae</taxon>
        <taxon>Micromonospora</taxon>
    </lineage>
</organism>